<dbReference type="InterPro" id="IPR019163">
    <property type="entry name" value="THO_Thoc5"/>
</dbReference>
<sequence length="623" mass="71314">MSSESSKKRKPKVIQSNGSLAEGKRNRSDTEQEGKYYGEEAEVDLQDPGRDYELMAEIQDLKSGGGKDVAIEIEEQKIQSCMHFMTLKKLNRLLRNLLYEVMHLQKEITKCLEFKSKHEEIDLVSLEEFYKEAPPDISKAEVTVGDPHQQTLAHLDWELEQRKRLAEKYCECLSNKEKILKETEVKKGYLSNLQLRLSSIMQEYLFMPFSQAHKQYETARHLPPPLCVLFVQATAYGQACDKTLSVATEERVEEAKALFKPPEDSQDDESDSDAEEEQTTKCWRPMLGIQLDDKHKETQMSHPLSIMLDLKCKDDSVLHLTFFYLMNLNIMTVKAKVTTATELITSISAGDLLSPDSVLSCLYPRDRGKKTPNPANQYQFDKVGILTLSDYVLELGHSYLWVQALDGLHFPKEQCQQTVISGHSLSASHMETTMKLRKTSIVPVTSHCQYLFPAKVVSRLVKWMTVAHEDYMKLHFTKDIVDVGLVEDTNLCYMAVIERGRATLQSAVVLNPGYSSIAPIFQLCLNWKREKTNSNNDNIQTMESEVNVCCRELCGPWPSHQLLTNHLQRLCVLLDIYLGTESHDDSVEGPKEFPQEMGLRLFRVPGRMKPFKYNHPQGFFSHR</sequence>
<name>A0A2K6UFE8_SAIBB</name>
<feature type="compositionally biased region" description="Basic and acidic residues" evidence="4">
    <location>
        <begin position="22"/>
        <end position="38"/>
    </location>
</feature>
<dbReference type="Pfam" id="PF09766">
    <property type="entry name" value="FmiP_Thoc5"/>
    <property type="match status" value="1"/>
</dbReference>
<evidence type="ECO:0000256" key="1">
    <source>
        <dbReference type="ARBA" id="ARBA00004123"/>
    </source>
</evidence>
<keyword evidence="6" id="KW-1185">Reference proteome</keyword>
<accession>A0A2K6UFE8</accession>
<reference evidence="5" key="2">
    <citation type="submission" date="2025-09" db="UniProtKB">
        <authorList>
            <consortium name="Ensembl"/>
        </authorList>
    </citation>
    <scope>IDENTIFICATION</scope>
</reference>
<evidence type="ECO:0000313" key="5">
    <source>
        <dbReference type="Ensembl" id="ENSSBOP00000030590.1"/>
    </source>
</evidence>
<evidence type="ECO:0000313" key="6">
    <source>
        <dbReference type="Proteomes" id="UP000233220"/>
    </source>
</evidence>
<feature type="compositionally biased region" description="Acidic residues" evidence="4">
    <location>
        <begin position="264"/>
        <end position="277"/>
    </location>
</feature>
<reference evidence="5" key="1">
    <citation type="submission" date="2025-08" db="UniProtKB">
        <authorList>
            <consortium name="Ensembl"/>
        </authorList>
    </citation>
    <scope>IDENTIFICATION</scope>
</reference>
<comment type="similarity">
    <text evidence="2">Belongs to the THOC5 family.</text>
</comment>
<dbReference type="OMA" id="EAYCDIV"/>
<dbReference type="PANTHER" id="PTHR13375:SF3">
    <property type="entry name" value="THO COMPLEX SUBUNIT 5 HOMOLOG"/>
    <property type="match status" value="1"/>
</dbReference>
<dbReference type="Ensembl" id="ENSSBOT00000047475.1">
    <property type="protein sequence ID" value="ENSSBOP00000030590.1"/>
    <property type="gene ID" value="ENSSBOG00000031542.1"/>
</dbReference>
<protein>
    <recommendedName>
        <fullName evidence="7">THO complex 5</fullName>
    </recommendedName>
</protein>
<organism evidence="5 6">
    <name type="scientific">Saimiri boliviensis boliviensis</name>
    <name type="common">Bolivian squirrel monkey</name>
    <dbReference type="NCBI Taxonomy" id="39432"/>
    <lineage>
        <taxon>Eukaryota</taxon>
        <taxon>Metazoa</taxon>
        <taxon>Chordata</taxon>
        <taxon>Craniata</taxon>
        <taxon>Vertebrata</taxon>
        <taxon>Euteleostomi</taxon>
        <taxon>Mammalia</taxon>
        <taxon>Eutheria</taxon>
        <taxon>Euarchontoglires</taxon>
        <taxon>Primates</taxon>
        <taxon>Haplorrhini</taxon>
        <taxon>Platyrrhini</taxon>
        <taxon>Cebidae</taxon>
        <taxon>Saimiriinae</taxon>
        <taxon>Saimiri</taxon>
    </lineage>
</organism>
<evidence type="ECO:0000256" key="3">
    <source>
        <dbReference type="ARBA" id="ARBA00023242"/>
    </source>
</evidence>
<comment type="subcellular location">
    <subcellularLocation>
        <location evidence="1">Nucleus</location>
    </subcellularLocation>
</comment>
<evidence type="ECO:0000256" key="4">
    <source>
        <dbReference type="SAM" id="MobiDB-lite"/>
    </source>
</evidence>
<keyword evidence="3" id="KW-0539">Nucleus</keyword>
<dbReference type="GO" id="GO:0003729">
    <property type="term" value="F:mRNA binding"/>
    <property type="evidence" value="ECO:0007669"/>
    <property type="project" value="TreeGrafter"/>
</dbReference>
<dbReference type="PANTHER" id="PTHR13375">
    <property type="entry name" value="FMS INTERACTING PROTEIN"/>
    <property type="match status" value="1"/>
</dbReference>
<dbReference type="STRING" id="39432.ENSSBOP00000030590"/>
<proteinExistence type="inferred from homology"/>
<evidence type="ECO:0008006" key="7">
    <source>
        <dbReference type="Google" id="ProtNLM"/>
    </source>
</evidence>
<dbReference type="AlphaFoldDB" id="A0A2K6UFE8"/>
<dbReference type="Proteomes" id="UP000233220">
    <property type="component" value="Unplaced"/>
</dbReference>
<feature type="region of interest" description="Disordered" evidence="4">
    <location>
        <begin position="255"/>
        <end position="279"/>
    </location>
</feature>
<evidence type="ECO:0000256" key="2">
    <source>
        <dbReference type="ARBA" id="ARBA00008044"/>
    </source>
</evidence>
<feature type="region of interest" description="Disordered" evidence="4">
    <location>
        <begin position="1"/>
        <end position="42"/>
    </location>
</feature>
<dbReference type="GeneTree" id="ENSGT00390000013777"/>
<dbReference type="GO" id="GO:0000445">
    <property type="term" value="C:THO complex part of transcription export complex"/>
    <property type="evidence" value="ECO:0007669"/>
    <property type="project" value="TreeGrafter"/>
</dbReference>
<dbReference type="GO" id="GO:0006406">
    <property type="term" value="P:mRNA export from nucleus"/>
    <property type="evidence" value="ECO:0007669"/>
    <property type="project" value="TreeGrafter"/>
</dbReference>